<feature type="domain" description="Protein kinase" evidence="8">
    <location>
        <begin position="25"/>
        <end position="284"/>
    </location>
</feature>
<dbReference type="PANTHER" id="PTHR43289:SF6">
    <property type="entry name" value="SERINE_THREONINE-PROTEIN KINASE NEKL-3"/>
    <property type="match status" value="1"/>
</dbReference>
<feature type="binding site" evidence="7">
    <location>
        <position position="54"/>
    </location>
    <ligand>
        <name>ATP</name>
        <dbReference type="ChEBI" id="CHEBI:30616"/>
    </ligand>
</feature>
<dbReference type="Pfam" id="PF00069">
    <property type="entry name" value="Pkinase"/>
    <property type="match status" value="1"/>
</dbReference>
<dbReference type="SUPFAM" id="SSF56112">
    <property type="entry name" value="Protein kinase-like (PK-like)"/>
    <property type="match status" value="1"/>
</dbReference>
<keyword evidence="4 7" id="KW-0547">Nucleotide-binding</keyword>
<evidence type="ECO:0000256" key="4">
    <source>
        <dbReference type="ARBA" id="ARBA00022741"/>
    </source>
</evidence>
<evidence type="ECO:0000256" key="7">
    <source>
        <dbReference type="PROSITE-ProRule" id="PRU10141"/>
    </source>
</evidence>
<dbReference type="InterPro" id="IPR000719">
    <property type="entry name" value="Prot_kinase_dom"/>
</dbReference>
<evidence type="ECO:0000256" key="2">
    <source>
        <dbReference type="ARBA" id="ARBA00022527"/>
    </source>
</evidence>
<dbReference type="GO" id="GO:0016301">
    <property type="term" value="F:kinase activity"/>
    <property type="evidence" value="ECO:0007669"/>
    <property type="project" value="UniProtKB-KW"/>
</dbReference>
<evidence type="ECO:0000256" key="5">
    <source>
        <dbReference type="ARBA" id="ARBA00022777"/>
    </source>
</evidence>
<dbReference type="Gene3D" id="3.30.200.20">
    <property type="entry name" value="Phosphorylase Kinase, domain 1"/>
    <property type="match status" value="1"/>
</dbReference>
<dbReference type="InterPro" id="IPR011009">
    <property type="entry name" value="Kinase-like_dom_sf"/>
</dbReference>
<gene>
    <name evidence="9" type="ORF">ACGU38_40390</name>
</gene>
<evidence type="ECO:0000313" key="9">
    <source>
        <dbReference type="EMBL" id="MFG6301603.1"/>
    </source>
</evidence>
<name>A0ABW7EG67_STRRO</name>
<proteinExistence type="predicted"/>
<evidence type="ECO:0000256" key="1">
    <source>
        <dbReference type="ARBA" id="ARBA00012513"/>
    </source>
</evidence>
<protein>
    <recommendedName>
        <fullName evidence="1">non-specific serine/threonine protein kinase</fullName>
        <ecNumber evidence="1">2.7.11.1</ecNumber>
    </recommendedName>
</protein>
<dbReference type="Gene3D" id="1.25.40.10">
    <property type="entry name" value="Tetratricopeptide repeat domain"/>
    <property type="match status" value="1"/>
</dbReference>
<organism evidence="9 10">
    <name type="scientific">Streptomyces rochei</name>
    <name type="common">Streptomyces parvullus</name>
    <dbReference type="NCBI Taxonomy" id="1928"/>
    <lineage>
        <taxon>Bacteria</taxon>
        <taxon>Bacillati</taxon>
        <taxon>Actinomycetota</taxon>
        <taxon>Actinomycetes</taxon>
        <taxon>Kitasatosporales</taxon>
        <taxon>Streptomycetaceae</taxon>
        <taxon>Streptomyces</taxon>
        <taxon>Streptomyces rochei group</taxon>
    </lineage>
</organism>
<evidence type="ECO:0000313" key="10">
    <source>
        <dbReference type="Proteomes" id="UP001605990"/>
    </source>
</evidence>
<dbReference type="EMBL" id="JBIENY010000553">
    <property type="protein sequence ID" value="MFG6301603.1"/>
    <property type="molecule type" value="Genomic_DNA"/>
</dbReference>
<accession>A0ABW7EG67</accession>
<keyword evidence="5 9" id="KW-0418">Kinase</keyword>
<evidence type="ECO:0000256" key="6">
    <source>
        <dbReference type="ARBA" id="ARBA00022840"/>
    </source>
</evidence>
<dbReference type="SMART" id="SM00220">
    <property type="entry name" value="S_TKc"/>
    <property type="match status" value="1"/>
</dbReference>
<dbReference type="PANTHER" id="PTHR43289">
    <property type="entry name" value="MITOGEN-ACTIVATED PROTEIN KINASE KINASE KINASE 20-RELATED"/>
    <property type="match status" value="1"/>
</dbReference>
<sequence>MEEHVEQAGLAGPPAELPALVAGRYRPVRLLGRGGMGVVYEAEDTRLGRRVAVKMLTAVEGLTAQDAAWERFQREARALARIEHPGVVTLYDNGVHDGTPYLVMQVLDGTSLAELVLHSGPLPVPAACTVALGIAEALEAGHHKGVVHRDVKPSNVGTTRGGRVVLQDFGLARLAGEAAITRTGALIGTPQFMAPEAMRGVLPGPAADWYGLGACVFLMLTGELPFGQTADVGAIMERALGDGIRPLTGTGGLPQSLAGLVDELCRQDPERRLVDPRVVRDTLVPLTYGGTQTLADLVKRHVRDEAVDAVHEAAGPPADAPADADEEAPEYVWAEAHLPEQRHHDALDPATLSDVTRRIVLGSMTPQAALSRQREAVGLVLRGQLREAAQTLSVVVPVCLSKLGPDHPTTLTSQYWQAVCLARLGAGGEALDLLSRVNRRVSPRLDGTTGDDDRLPR</sequence>
<keyword evidence="6 7" id="KW-0067">ATP-binding</keyword>
<comment type="caution">
    <text evidence="9">The sequence shown here is derived from an EMBL/GenBank/DDBJ whole genome shotgun (WGS) entry which is preliminary data.</text>
</comment>
<dbReference type="Proteomes" id="UP001605990">
    <property type="component" value="Unassembled WGS sequence"/>
</dbReference>
<keyword evidence="3" id="KW-0808">Transferase</keyword>
<dbReference type="EC" id="2.7.11.1" evidence="1"/>
<dbReference type="CDD" id="cd14014">
    <property type="entry name" value="STKc_PknB_like"/>
    <property type="match status" value="1"/>
</dbReference>
<keyword evidence="2" id="KW-0723">Serine/threonine-protein kinase</keyword>
<dbReference type="InterPro" id="IPR017441">
    <property type="entry name" value="Protein_kinase_ATP_BS"/>
</dbReference>
<evidence type="ECO:0000256" key="3">
    <source>
        <dbReference type="ARBA" id="ARBA00022679"/>
    </source>
</evidence>
<keyword evidence="10" id="KW-1185">Reference proteome</keyword>
<evidence type="ECO:0000259" key="8">
    <source>
        <dbReference type="PROSITE" id="PS50011"/>
    </source>
</evidence>
<dbReference type="InterPro" id="IPR011990">
    <property type="entry name" value="TPR-like_helical_dom_sf"/>
</dbReference>
<dbReference type="PROSITE" id="PS00107">
    <property type="entry name" value="PROTEIN_KINASE_ATP"/>
    <property type="match status" value="1"/>
</dbReference>
<reference evidence="9 10" key="1">
    <citation type="submission" date="2024-10" db="EMBL/GenBank/DDBJ databases">
        <title>Draft genome assembly of a novel steroid transforming actinomycete isolated from African clawed frog Xenopus laevis.</title>
        <authorList>
            <person name="Bragin E."/>
            <person name="Kollerov V."/>
            <person name="Donova M.V."/>
        </authorList>
    </citation>
    <scope>NUCLEOTIDE SEQUENCE [LARGE SCALE GENOMIC DNA]</scope>
    <source>
        <strain evidence="9 10">MTOC-St3</strain>
    </source>
</reference>
<dbReference type="PROSITE" id="PS50011">
    <property type="entry name" value="PROTEIN_KINASE_DOM"/>
    <property type="match status" value="1"/>
</dbReference>
<dbReference type="Gene3D" id="1.10.510.10">
    <property type="entry name" value="Transferase(Phosphotransferase) domain 1"/>
    <property type="match status" value="1"/>
</dbReference>
<dbReference type="RefSeq" id="WP_052731618.1">
    <property type="nucleotide sequence ID" value="NZ_JBEYSN010000015.1"/>
</dbReference>